<comment type="subcellular location">
    <subcellularLocation>
        <location evidence="1">Cytoplasm</location>
    </subcellularLocation>
</comment>
<evidence type="ECO:0000256" key="3">
    <source>
        <dbReference type="SAM" id="MobiDB-lite"/>
    </source>
</evidence>
<feature type="compositionally biased region" description="Polar residues" evidence="3">
    <location>
        <begin position="125"/>
        <end position="135"/>
    </location>
</feature>
<feature type="compositionally biased region" description="Basic and acidic residues" evidence="3">
    <location>
        <begin position="410"/>
        <end position="420"/>
    </location>
</feature>
<feature type="compositionally biased region" description="Polar residues" evidence="3">
    <location>
        <begin position="107"/>
        <end position="116"/>
    </location>
</feature>
<feature type="compositionally biased region" description="Low complexity" evidence="3">
    <location>
        <begin position="201"/>
        <end position="223"/>
    </location>
</feature>
<feature type="compositionally biased region" description="Polar residues" evidence="3">
    <location>
        <begin position="421"/>
        <end position="435"/>
    </location>
</feature>
<feature type="region of interest" description="Disordered" evidence="3">
    <location>
        <begin position="965"/>
        <end position="1060"/>
    </location>
</feature>
<dbReference type="Proteomes" id="UP000076738">
    <property type="component" value="Unassembled WGS sequence"/>
</dbReference>
<feature type="compositionally biased region" description="Low complexity" evidence="3">
    <location>
        <begin position="88"/>
        <end position="106"/>
    </location>
</feature>
<dbReference type="SUPFAM" id="SSF48065">
    <property type="entry name" value="DBL homology domain (DH-domain)"/>
    <property type="match status" value="1"/>
</dbReference>
<feature type="compositionally biased region" description="Low complexity" evidence="3">
    <location>
        <begin position="436"/>
        <end position="448"/>
    </location>
</feature>
<keyword evidence="6" id="KW-1185">Reference proteome</keyword>
<feature type="compositionally biased region" description="Basic and acidic residues" evidence="3">
    <location>
        <begin position="14"/>
        <end position="24"/>
    </location>
</feature>
<dbReference type="InterPro" id="IPR000219">
    <property type="entry name" value="DH_dom"/>
</dbReference>
<evidence type="ECO:0000313" key="5">
    <source>
        <dbReference type="EMBL" id="KZO95688.1"/>
    </source>
</evidence>
<dbReference type="GO" id="GO:0005085">
    <property type="term" value="F:guanyl-nucleotide exchange factor activity"/>
    <property type="evidence" value="ECO:0007669"/>
    <property type="project" value="InterPro"/>
</dbReference>
<keyword evidence="2" id="KW-0963">Cytoplasm</keyword>
<dbReference type="PROSITE" id="PS50010">
    <property type="entry name" value="DH_2"/>
    <property type="match status" value="1"/>
</dbReference>
<dbReference type="SMART" id="SM00325">
    <property type="entry name" value="RhoGEF"/>
    <property type="match status" value="1"/>
</dbReference>
<gene>
    <name evidence="5" type="ORF">CALVIDRAFT_148585</name>
</gene>
<dbReference type="AlphaFoldDB" id="A0A167LH57"/>
<feature type="region of interest" description="Disordered" evidence="3">
    <location>
        <begin position="9"/>
        <end position="248"/>
    </location>
</feature>
<dbReference type="OrthoDB" id="1716625at2759"/>
<dbReference type="PANTHER" id="PTHR46006:SF7">
    <property type="entry name" value="DH DOMAIN-CONTAINING PROTEIN"/>
    <property type="match status" value="1"/>
</dbReference>
<evidence type="ECO:0000259" key="4">
    <source>
        <dbReference type="PROSITE" id="PS50010"/>
    </source>
</evidence>
<dbReference type="GO" id="GO:0005737">
    <property type="term" value="C:cytoplasm"/>
    <property type="evidence" value="ECO:0007669"/>
    <property type="project" value="UniProtKB-SubCell"/>
</dbReference>
<dbReference type="InterPro" id="IPR035899">
    <property type="entry name" value="DBL_dom_sf"/>
</dbReference>
<evidence type="ECO:0000256" key="1">
    <source>
        <dbReference type="ARBA" id="ARBA00004496"/>
    </source>
</evidence>
<feature type="region of interest" description="Disordered" evidence="3">
    <location>
        <begin position="742"/>
        <end position="771"/>
    </location>
</feature>
<name>A0A167LH57_CALVF</name>
<feature type="compositionally biased region" description="Polar residues" evidence="3">
    <location>
        <begin position="1000"/>
        <end position="1028"/>
    </location>
</feature>
<feature type="compositionally biased region" description="Polar residues" evidence="3">
    <location>
        <begin position="76"/>
        <end position="87"/>
    </location>
</feature>
<feature type="compositionally biased region" description="Low complexity" evidence="3">
    <location>
        <begin position="750"/>
        <end position="762"/>
    </location>
</feature>
<dbReference type="Gene3D" id="1.20.900.10">
    <property type="entry name" value="Dbl homology (DH) domain"/>
    <property type="match status" value="2"/>
</dbReference>
<feature type="region of interest" description="Disordered" evidence="3">
    <location>
        <begin position="389"/>
        <end position="513"/>
    </location>
</feature>
<accession>A0A167LH57</accession>
<feature type="compositionally biased region" description="Low complexity" evidence="3">
    <location>
        <begin position="29"/>
        <end position="41"/>
    </location>
</feature>
<dbReference type="STRING" id="1330018.A0A167LH57"/>
<dbReference type="GO" id="GO:0035025">
    <property type="term" value="P:positive regulation of Rho protein signal transduction"/>
    <property type="evidence" value="ECO:0007669"/>
    <property type="project" value="TreeGrafter"/>
</dbReference>
<feature type="compositionally biased region" description="Acidic residues" evidence="3">
    <location>
        <begin position="905"/>
        <end position="914"/>
    </location>
</feature>
<feature type="domain" description="DH" evidence="4">
    <location>
        <begin position="293"/>
        <end position="701"/>
    </location>
</feature>
<feature type="compositionally biased region" description="Polar residues" evidence="3">
    <location>
        <begin position="224"/>
        <end position="239"/>
    </location>
</feature>
<proteinExistence type="predicted"/>
<dbReference type="Pfam" id="PF00621">
    <property type="entry name" value="RhoGEF"/>
    <property type="match status" value="1"/>
</dbReference>
<feature type="region of interest" description="Disordered" evidence="3">
    <location>
        <begin position="897"/>
        <end position="920"/>
    </location>
</feature>
<dbReference type="PANTHER" id="PTHR46006">
    <property type="entry name" value="RHO GUANINE NUCLEOTIDE EXCHANGE FACTOR AT 64C, ISOFORM A"/>
    <property type="match status" value="1"/>
</dbReference>
<evidence type="ECO:0000313" key="6">
    <source>
        <dbReference type="Proteomes" id="UP000076738"/>
    </source>
</evidence>
<dbReference type="EMBL" id="KV417287">
    <property type="protein sequence ID" value="KZO95688.1"/>
    <property type="molecule type" value="Genomic_DNA"/>
</dbReference>
<organism evidence="5 6">
    <name type="scientific">Calocera viscosa (strain TUFC12733)</name>
    <dbReference type="NCBI Taxonomy" id="1330018"/>
    <lineage>
        <taxon>Eukaryota</taxon>
        <taxon>Fungi</taxon>
        <taxon>Dikarya</taxon>
        <taxon>Basidiomycota</taxon>
        <taxon>Agaricomycotina</taxon>
        <taxon>Dacrymycetes</taxon>
        <taxon>Dacrymycetales</taxon>
        <taxon>Dacrymycetaceae</taxon>
        <taxon>Calocera</taxon>
    </lineage>
</organism>
<reference evidence="5 6" key="1">
    <citation type="journal article" date="2016" name="Mol. Biol. Evol.">
        <title>Comparative Genomics of Early-Diverging Mushroom-Forming Fungi Provides Insights into the Origins of Lignocellulose Decay Capabilities.</title>
        <authorList>
            <person name="Nagy L.G."/>
            <person name="Riley R."/>
            <person name="Tritt A."/>
            <person name="Adam C."/>
            <person name="Daum C."/>
            <person name="Floudas D."/>
            <person name="Sun H."/>
            <person name="Yadav J.S."/>
            <person name="Pangilinan J."/>
            <person name="Larsson K.H."/>
            <person name="Matsuura K."/>
            <person name="Barry K."/>
            <person name="Labutti K."/>
            <person name="Kuo R."/>
            <person name="Ohm R.A."/>
            <person name="Bhattacharya S.S."/>
            <person name="Shirouzu T."/>
            <person name="Yoshinaga Y."/>
            <person name="Martin F.M."/>
            <person name="Grigoriev I.V."/>
            <person name="Hibbett D.S."/>
        </authorList>
    </citation>
    <scope>NUCLEOTIDE SEQUENCE [LARGE SCALE GENOMIC DNA]</scope>
    <source>
        <strain evidence="5 6">TUFC12733</strain>
    </source>
</reference>
<dbReference type="InterPro" id="IPR051480">
    <property type="entry name" value="Endocytic_GEF_Adapter"/>
</dbReference>
<sequence length="1086" mass="116314">MAIKALINRFNGLGRKDKDKDKALPDIPSSGAGAQLAASAGPSHHRGTLAPPRRPLSTAGNQEMMRIVPLEPLDTQFPSALLQSIPESSSTTTASNTTSNSNTTASPRTPTKTSPVDTRRKGPTASASTLAQDPNGTHKRVAFISPPPTPGGLNTLALPSESAGKDEPRRRGNSFNGEASGRPDLSQTRDKPLKSRTYSNPSADARAIASARGAAATAPGSRTVPSRQGVTSPLGQRNGSALAPQDPSNLAFSLRSGTPYSHTSARSFVQAASSWSEAAEEDLVSNIGPRERTRQEVLWEIVTSEERYVQELLKMKETFIDPLLHPFAPSHVVPSSPLAGSSGFASLPEEPEDLYRAPSHTASSIHGAPGTASPRESLDHLPIAARFLSPTGSPLLELEEGTPSSEDGEREPADFSDSRRATSTQAGRSPYGQRTASGASKPSPSSRSGGAGAGPVPFPTRSHQSLPPPPRGANAALSSFSLGRNGGPARAETAQDVHPSSPSPQQPRTGTPAGRLVRKLQKRTPSDAAEPAVFSPQALPEDLRECLQVLERGILGGHVALSEMLRKRYEEQYPLVRSLADVFIQHSHILREYATYVLHLERALEQVDAFLSTDVKKKPKKQDAVEWMRISKILQRLEESAADKGETGLSICLSKPFQRLLKYPLLFQNLLYHTDPSTYEYESTLLMVAEVEEIVRSIEDEKILKEERDRTRDVFARIDGLDKVRGLAAPKPSRVLREEKAIETAGSTDSSAQAKEAAQSQSLPSRNVKQKTSFRRLSENIMGPPSAPAIGSKKDLWLVTFNDVTLRCQRTGVTTLPLALATGIGAGGKSTSTPELTKAKFGTTGRKANHTKPRNLYKFVKVETWAMPADPDEKQPTEGVVAMEDITKTHAKLTEEALADSGLAGDDDGMESDESDRKSKMSFSYWGADKITIKRTPLSAASAAARGGGGGAVARRSVAGYARDSPANAKFGSRLRNPDHPPISGGRPMSRTHGPVRRPTNASSTESRPPWGSNVNAANRVPTSTARKAQNAIPPATASPAARKESPIPETVRTTKISNTPSEDSGVGLYRQIIAANPSINKLNMM</sequence>
<evidence type="ECO:0000256" key="2">
    <source>
        <dbReference type="ARBA" id="ARBA00022490"/>
    </source>
</evidence>
<protein>
    <submittedName>
        <fullName evidence="5">Dbl homology domain-containing protein</fullName>
    </submittedName>
</protein>